<dbReference type="GO" id="GO:0006260">
    <property type="term" value="P:DNA replication"/>
    <property type="evidence" value="ECO:0007669"/>
    <property type="project" value="UniProtKB-KW"/>
</dbReference>
<keyword evidence="8" id="KW-0479">Metal-binding</keyword>
<dbReference type="InterPro" id="IPR041679">
    <property type="entry name" value="DNA2/NAM7-like_C"/>
</dbReference>
<evidence type="ECO:0000256" key="21">
    <source>
        <dbReference type="SAM" id="MobiDB-lite"/>
    </source>
</evidence>
<feature type="region of interest" description="Disordered" evidence="21">
    <location>
        <begin position="16"/>
        <end position="55"/>
    </location>
</feature>
<evidence type="ECO:0000256" key="1">
    <source>
        <dbReference type="ARBA" id="ARBA00001966"/>
    </source>
</evidence>
<dbReference type="GO" id="GO:0003677">
    <property type="term" value="F:DNA binding"/>
    <property type="evidence" value="ECO:0007669"/>
    <property type="project" value="UniProtKB-KW"/>
</dbReference>
<dbReference type="InterPro" id="IPR014808">
    <property type="entry name" value="DNA_replication_fac_Dna2_N"/>
</dbReference>
<keyword evidence="14" id="KW-0408">Iron</keyword>
<dbReference type="InterPro" id="IPR041677">
    <property type="entry name" value="DNA2/NAM7_AAA_11"/>
</dbReference>
<dbReference type="InterPro" id="IPR026851">
    <property type="entry name" value="Dna2/JHS1_DEXXQ-box"/>
</dbReference>
<dbReference type="GO" id="GO:0051539">
    <property type="term" value="F:4 iron, 4 sulfur cluster binding"/>
    <property type="evidence" value="ECO:0007669"/>
    <property type="project" value="UniProtKB-KW"/>
</dbReference>
<dbReference type="GO" id="GO:0046872">
    <property type="term" value="F:metal ion binding"/>
    <property type="evidence" value="ECO:0007669"/>
    <property type="project" value="UniProtKB-KW"/>
</dbReference>
<evidence type="ECO:0000256" key="8">
    <source>
        <dbReference type="ARBA" id="ARBA00022723"/>
    </source>
</evidence>
<evidence type="ECO:0000256" key="9">
    <source>
        <dbReference type="ARBA" id="ARBA00022741"/>
    </source>
</evidence>
<evidence type="ECO:0000256" key="19">
    <source>
        <dbReference type="ARBA" id="ARBA00023268"/>
    </source>
</evidence>
<keyword evidence="19" id="KW-0511">Multifunctional enzyme</keyword>
<keyword evidence="11 25" id="KW-0378">Hydrolase</keyword>
<keyword evidence="26" id="KW-1185">Reference proteome</keyword>
<dbReference type="EC" id="3.6.4.12" evidence="4"/>
<dbReference type="Pfam" id="PF13087">
    <property type="entry name" value="AAA_12"/>
    <property type="match status" value="1"/>
</dbReference>
<keyword evidence="13" id="KW-0067">ATP-binding</keyword>
<dbReference type="InterPro" id="IPR027417">
    <property type="entry name" value="P-loop_NTPase"/>
</dbReference>
<dbReference type="SUPFAM" id="SSF52540">
    <property type="entry name" value="P-loop containing nucleoside triphosphate hydrolases"/>
    <property type="match status" value="1"/>
</dbReference>
<comment type="subcellular location">
    <subcellularLocation>
        <location evidence="2">Nucleus</location>
    </subcellularLocation>
</comment>
<accession>A0AAF0ISQ5</accession>
<evidence type="ECO:0000256" key="10">
    <source>
        <dbReference type="ARBA" id="ARBA00022763"/>
    </source>
</evidence>
<sequence>MPPDAPDLLSALFAGQACPPPKQAAAKADTHKSRAPRALGDKTNGAATRPAPAWHAAPSGRVAGYALADDSPGALAARRASAQATRRYTRAVVTHVYEREATNAHGRRTPEKVLELTLESGVTPPSTDAWPDASLFYQSEQHTGAVRGVAVLRDEWLATPVEAGDTVHLLGTWTAMPYAPPAEPFVDAQDTPSAAPAAVGGDDGDDDDLWDGLDEHVFDAVPEMLPTMVLASFGRDDAPECRHLLVLHPDVIVSASDLASVASCMRRPMLQERIKTASSTTYAAVFGNMVHGLLQACLVAPHAEPAVSSGPPAWARLGNFAPAFVDAEIERQLARHRGPLAIVEAETPRVRAELAAVVPALVAFAEQYLARRDAPPEAPCAVEDRRVAHTVGVRVTRVLGVEDDIVSPMYGLKGRVDVCVEGVVAEAGRERLAVLPLEVKTGRALTSVEHAAQTSLYTLLLSDHYGVPVDAGLLLYTQTGQVSRVHRALREVRSLLLARNEMATYKTRLPELGLDGPTSDAAASGDAASDAATSDAAASDAANGAPRDAPRGPPGGAALLPPTIDSAYKCARCYARDACMLYRTAVEHVHDTDSPIAALYASHTAALTDADRAFFRHWDALLTHEERSLARFRRELWTWPAAERERHGRCVTGLRRAADATFVQADAARPLHAALAVDDAVVLSAGAPHAAFLARGRVASVSATRVALALDAGWDAALAQVQQATGAAVRTFRVDVDELSSMLSVPRYNVACLFFPDAPPRVAQLRARVVHLAPPRWSALDARVAALVPQYTAACNGEQVAAIRRALGARDYALVHGMPGTGKSTTLAALVRILVAAGQSVLLCSHTHSAVDTVVAKLGGAVDVLRVGAPGRVHPRVRPCTLDARLGREAPAEALAALVARAPVVAATCLATNDAVFQLRTFDVCIVDEASQITLPTCLGPLRLADRFVMVGDPCQLAPLVRADAAAAGGLHTSLFERLSRAHPAALVALTQQYRMCAAIMALSNALVYAGRLRCGSDAVAHAALATTAAEAAPPWAAPLLAPDVRAALVDTDALGAHETRRDGALENATEAALAGALCAAFVQAGVAPDDIGVLTPYRQQVRLLRAAAPDAEVLTIDQAQGRDWPLVLVSMVRANDAHAAGSLLRDTRRLNVMLTRAKHKLLVLGSAHTLGGGARDTQRPLARVVDLLRAAHAVIPAPAEALPAAAAAAAAAAPAEARPAAAAAAAARIPTKTSPSKPRAIKSARGTHGVAAEVLAEYDL</sequence>
<evidence type="ECO:0000256" key="17">
    <source>
        <dbReference type="ARBA" id="ARBA00023204"/>
    </source>
</evidence>
<evidence type="ECO:0000256" key="14">
    <source>
        <dbReference type="ARBA" id="ARBA00023004"/>
    </source>
</evidence>
<dbReference type="CDD" id="cd18808">
    <property type="entry name" value="SF1_C_Upf1"/>
    <property type="match status" value="1"/>
</dbReference>
<keyword evidence="9" id="KW-0547">Nucleotide-binding</keyword>
<dbReference type="GO" id="GO:0016787">
    <property type="term" value="F:hydrolase activity"/>
    <property type="evidence" value="ECO:0007669"/>
    <property type="project" value="UniProtKB-KW"/>
</dbReference>
<dbReference type="Gene3D" id="3.90.320.10">
    <property type="match status" value="1"/>
</dbReference>
<evidence type="ECO:0000256" key="20">
    <source>
        <dbReference type="ARBA" id="ARBA00047995"/>
    </source>
</evidence>
<keyword evidence="16" id="KW-0238">DNA-binding</keyword>
<dbReference type="PANTHER" id="PTHR43788">
    <property type="entry name" value="DNA2/NAM7 HELICASE FAMILY MEMBER"/>
    <property type="match status" value="1"/>
</dbReference>
<evidence type="ECO:0000256" key="15">
    <source>
        <dbReference type="ARBA" id="ARBA00023014"/>
    </source>
</evidence>
<dbReference type="GO" id="GO:0005524">
    <property type="term" value="F:ATP binding"/>
    <property type="evidence" value="ECO:0007669"/>
    <property type="project" value="UniProtKB-KW"/>
</dbReference>
<dbReference type="GO" id="GO:0043139">
    <property type="term" value="F:5'-3' DNA helicase activity"/>
    <property type="evidence" value="ECO:0007669"/>
    <property type="project" value="TreeGrafter"/>
</dbReference>
<organism evidence="25 26">
    <name type="scientific">Malassezia obtusa</name>
    <dbReference type="NCBI Taxonomy" id="76774"/>
    <lineage>
        <taxon>Eukaryota</taxon>
        <taxon>Fungi</taxon>
        <taxon>Dikarya</taxon>
        <taxon>Basidiomycota</taxon>
        <taxon>Ustilaginomycotina</taxon>
        <taxon>Malasseziomycetes</taxon>
        <taxon>Malasseziales</taxon>
        <taxon>Malasseziaceae</taxon>
        <taxon>Malassezia</taxon>
    </lineage>
</organism>
<comment type="cofactor">
    <cofactor evidence="1">
        <name>[4Fe-4S] cluster</name>
        <dbReference type="ChEBI" id="CHEBI:49883"/>
    </cofactor>
</comment>
<evidence type="ECO:0000313" key="25">
    <source>
        <dbReference type="EMBL" id="WFD03797.1"/>
    </source>
</evidence>
<gene>
    <name evidence="25" type="primary">dna2</name>
    <name evidence="25" type="ORF">MOBT1_002491</name>
</gene>
<evidence type="ECO:0000256" key="3">
    <source>
        <dbReference type="ARBA" id="ARBA00007913"/>
    </source>
</evidence>
<dbReference type="GO" id="GO:0004518">
    <property type="term" value="F:nuclease activity"/>
    <property type="evidence" value="ECO:0007669"/>
    <property type="project" value="UniProtKB-KW"/>
</dbReference>
<keyword evidence="5" id="KW-0004">4Fe-4S</keyword>
<evidence type="ECO:0000256" key="12">
    <source>
        <dbReference type="ARBA" id="ARBA00022806"/>
    </source>
</evidence>
<feature type="compositionally biased region" description="Low complexity" evidence="21">
    <location>
        <begin position="518"/>
        <end position="547"/>
    </location>
</feature>
<evidence type="ECO:0000256" key="4">
    <source>
        <dbReference type="ARBA" id="ARBA00012551"/>
    </source>
</evidence>
<dbReference type="GO" id="GO:0017116">
    <property type="term" value="F:single-stranded DNA helicase activity"/>
    <property type="evidence" value="ECO:0007669"/>
    <property type="project" value="InterPro"/>
</dbReference>
<keyword evidence="7" id="KW-0540">Nuclease</keyword>
<evidence type="ECO:0000256" key="18">
    <source>
        <dbReference type="ARBA" id="ARBA00023242"/>
    </source>
</evidence>
<evidence type="ECO:0000256" key="13">
    <source>
        <dbReference type="ARBA" id="ARBA00022840"/>
    </source>
</evidence>
<dbReference type="InterPro" id="IPR011604">
    <property type="entry name" value="PDDEXK-like_dom_sf"/>
</dbReference>
<comment type="similarity">
    <text evidence="3">Belongs to the DNA2/NAM7 helicase family.</text>
</comment>
<dbReference type="AlphaFoldDB" id="A0AAF0ISQ5"/>
<dbReference type="Proteomes" id="UP001214603">
    <property type="component" value="Chromosome 5"/>
</dbReference>
<dbReference type="Pfam" id="PF08696">
    <property type="entry name" value="Dna2"/>
    <property type="match status" value="1"/>
</dbReference>
<comment type="catalytic activity">
    <reaction evidence="20">
        <text>ATP + H2O = ADP + phosphate + H(+)</text>
        <dbReference type="Rhea" id="RHEA:13065"/>
        <dbReference type="ChEBI" id="CHEBI:15377"/>
        <dbReference type="ChEBI" id="CHEBI:15378"/>
        <dbReference type="ChEBI" id="CHEBI:30616"/>
        <dbReference type="ChEBI" id="CHEBI:43474"/>
        <dbReference type="ChEBI" id="CHEBI:456216"/>
        <dbReference type="EC" id="3.6.4.12"/>
    </reaction>
</comment>
<proteinExistence type="inferred from homology"/>
<evidence type="ECO:0000259" key="24">
    <source>
        <dbReference type="Pfam" id="PF13087"/>
    </source>
</evidence>
<dbReference type="EMBL" id="CP119938">
    <property type="protein sequence ID" value="WFD03797.1"/>
    <property type="molecule type" value="Genomic_DNA"/>
</dbReference>
<evidence type="ECO:0000256" key="2">
    <source>
        <dbReference type="ARBA" id="ARBA00004123"/>
    </source>
</evidence>
<keyword evidence="18" id="KW-0539">Nucleus</keyword>
<feature type="compositionally biased region" description="Low complexity" evidence="21">
    <location>
        <begin position="46"/>
        <end position="55"/>
    </location>
</feature>
<name>A0AAF0ISQ5_9BASI</name>
<feature type="domain" description="DNA2/NAM7 helicase helicase" evidence="23">
    <location>
        <begin position="796"/>
        <end position="889"/>
    </location>
</feature>
<feature type="domain" description="DNA replication factor Dna2 N-terminal" evidence="22">
    <location>
        <begin position="149"/>
        <end position="421"/>
    </location>
</feature>
<dbReference type="PANTHER" id="PTHR43788:SF8">
    <property type="entry name" value="DNA-BINDING PROTEIN SMUBP-2"/>
    <property type="match status" value="1"/>
</dbReference>
<dbReference type="GO" id="GO:0005634">
    <property type="term" value="C:nucleus"/>
    <property type="evidence" value="ECO:0007669"/>
    <property type="project" value="UniProtKB-SubCell"/>
</dbReference>
<evidence type="ECO:0000256" key="11">
    <source>
        <dbReference type="ARBA" id="ARBA00022801"/>
    </source>
</evidence>
<dbReference type="GO" id="GO:0006281">
    <property type="term" value="P:DNA repair"/>
    <property type="evidence" value="ECO:0007669"/>
    <property type="project" value="UniProtKB-KW"/>
</dbReference>
<evidence type="ECO:0000259" key="23">
    <source>
        <dbReference type="Pfam" id="PF13086"/>
    </source>
</evidence>
<protein>
    <recommendedName>
        <fullName evidence="4">DNA helicase</fullName>
        <ecNumber evidence="4">3.6.4.12</ecNumber>
    </recommendedName>
</protein>
<reference evidence="25" key="1">
    <citation type="submission" date="2023-03" db="EMBL/GenBank/DDBJ databases">
        <title>Mating type loci evolution in Malassezia.</title>
        <authorList>
            <person name="Coelho M.A."/>
        </authorList>
    </citation>
    <scope>NUCLEOTIDE SEQUENCE</scope>
    <source>
        <strain evidence="25">CBS 7876</strain>
    </source>
</reference>
<dbReference type="Gene3D" id="3.40.50.300">
    <property type="entry name" value="P-loop containing nucleotide triphosphate hydrolases"/>
    <property type="match status" value="2"/>
</dbReference>
<keyword evidence="17" id="KW-0234">DNA repair</keyword>
<feature type="region of interest" description="Disordered" evidence="21">
    <location>
        <begin position="509"/>
        <end position="558"/>
    </location>
</feature>
<dbReference type="Pfam" id="PF13086">
    <property type="entry name" value="AAA_11"/>
    <property type="match status" value="2"/>
</dbReference>
<keyword evidence="6" id="KW-0235">DNA replication</keyword>
<evidence type="ECO:0000259" key="22">
    <source>
        <dbReference type="Pfam" id="PF08696"/>
    </source>
</evidence>
<evidence type="ECO:0000313" key="26">
    <source>
        <dbReference type="Proteomes" id="UP001214603"/>
    </source>
</evidence>
<feature type="domain" description="DNA2/NAM7 helicase-like C-terminal" evidence="24">
    <location>
        <begin position="972"/>
        <end position="1168"/>
    </location>
</feature>
<evidence type="ECO:0000256" key="7">
    <source>
        <dbReference type="ARBA" id="ARBA00022722"/>
    </source>
</evidence>
<evidence type="ECO:0000256" key="5">
    <source>
        <dbReference type="ARBA" id="ARBA00022485"/>
    </source>
</evidence>
<dbReference type="InterPro" id="IPR047187">
    <property type="entry name" value="SF1_C_Upf1"/>
</dbReference>
<dbReference type="InterPro" id="IPR050534">
    <property type="entry name" value="Coronavir_polyprotein_1ab"/>
</dbReference>
<evidence type="ECO:0000256" key="16">
    <source>
        <dbReference type="ARBA" id="ARBA00023125"/>
    </source>
</evidence>
<evidence type="ECO:0000256" key="6">
    <source>
        <dbReference type="ARBA" id="ARBA00022705"/>
    </source>
</evidence>
<keyword evidence="15" id="KW-0411">Iron-sulfur</keyword>
<dbReference type="CDD" id="cd18041">
    <property type="entry name" value="DEXXQc_DNA2"/>
    <property type="match status" value="1"/>
</dbReference>
<keyword evidence="10" id="KW-0227">DNA damage</keyword>
<feature type="region of interest" description="Disordered" evidence="21">
    <location>
        <begin position="1227"/>
        <end position="1247"/>
    </location>
</feature>
<keyword evidence="12 25" id="KW-0347">Helicase</keyword>
<feature type="domain" description="DNA2/NAM7 helicase helicase" evidence="23">
    <location>
        <begin position="894"/>
        <end position="961"/>
    </location>
</feature>